<dbReference type="InterPro" id="IPR042242">
    <property type="entry name" value="RecO_C"/>
</dbReference>
<gene>
    <name evidence="5" type="ordered locus">Pcryo_0369</name>
</gene>
<dbReference type="GO" id="GO:0006302">
    <property type="term" value="P:double-strand break repair"/>
    <property type="evidence" value="ECO:0007669"/>
    <property type="project" value="TreeGrafter"/>
</dbReference>
<dbReference type="Pfam" id="PF02565">
    <property type="entry name" value="RecO_C"/>
    <property type="match status" value="1"/>
</dbReference>
<comment type="similarity">
    <text evidence="2">Belongs to the RecO family.</text>
</comment>
<dbReference type="AlphaFoldDB" id="Q1QDV1"/>
<dbReference type="PANTHER" id="PTHR33991">
    <property type="entry name" value="DNA REPAIR PROTEIN RECO"/>
    <property type="match status" value="1"/>
</dbReference>
<dbReference type="InterPro" id="IPR012340">
    <property type="entry name" value="NA-bd_OB-fold"/>
</dbReference>
<dbReference type="Gene3D" id="1.20.1440.120">
    <property type="entry name" value="Recombination protein O, C-terminal domain"/>
    <property type="match status" value="1"/>
</dbReference>
<evidence type="ECO:0000256" key="3">
    <source>
        <dbReference type="ARBA" id="ARBA00021310"/>
    </source>
</evidence>
<dbReference type="eggNOG" id="COG1381">
    <property type="taxonomic scope" value="Bacteria"/>
</dbReference>
<dbReference type="Proteomes" id="UP000002425">
    <property type="component" value="Chromosome"/>
</dbReference>
<name>Q1QDV1_PSYCK</name>
<comment type="function">
    <text evidence="1">Involved in DNA repair and RecF pathway recombination.</text>
</comment>
<dbReference type="EMBL" id="CP000323">
    <property type="protein sequence ID" value="ABE74152.1"/>
    <property type="molecule type" value="Genomic_DNA"/>
</dbReference>
<evidence type="ECO:0000256" key="2">
    <source>
        <dbReference type="ARBA" id="ARBA00007452"/>
    </source>
</evidence>
<dbReference type="HOGENOM" id="CLU_066645_1_0_6"/>
<keyword evidence="6" id="KW-1185">Reference proteome</keyword>
<protein>
    <recommendedName>
        <fullName evidence="3">DNA repair protein RecO</fullName>
    </recommendedName>
    <alternativeName>
        <fullName evidence="4">Recombination protein O</fullName>
    </alternativeName>
</protein>
<proteinExistence type="inferred from homology"/>
<sequence>MRNEALIGYLLHQRPYQEKRALYYLFSQQHGVIHGIGKKGAPLFMPLQLFATGKRDLKTFSQINIASFSSVHTQAVQDDNAANVDIRHQESITGQHQYAALYLNEILWRLLPTEDPMPILWQHYQNSLDALKKPLTADELRLCLRQFESYLFNELGFSLTLHQDSLENPIEPEQVYRFLPDMGLVPTLHTEDVESMVGHAVFKGNDILLMIEQGLSVSTLNAWSRLHRQLIDHMLDYQPLQSRLLWQQQQRYQL</sequence>
<reference evidence="5" key="1">
    <citation type="submission" date="2006-03" db="EMBL/GenBank/DDBJ databases">
        <title>Complete sequence of chromosome of Psychrobacter cryohalolentis K5.</title>
        <authorList>
            <consortium name="US DOE Joint Genome Institute"/>
            <person name="Copeland A."/>
            <person name="Lucas S."/>
            <person name="Lapidus A."/>
            <person name="Barry K."/>
            <person name="Detter J.C."/>
            <person name="Glavina del Rio T."/>
            <person name="Hammon N."/>
            <person name="Israni S."/>
            <person name="Dalin E."/>
            <person name="Tice H."/>
            <person name="Pitluck S."/>
            <person name="Brettin T."/>
            <person name="Bruce D."/>
            <person name="Han C."/>
            <person name="Tapia R."/>
            <person name="Sims D.R."/>
            <person name="Gilna P."/>
            <person name="Schmutz J."/>
            <person name="Larimer F."/>
            <person name="Land M."/>
            <person name="Hauser L."/>
            <person name="Kyrpides N."/>
            <person name="Kim E."/>
            <person name="Richardson P."/>
        </authorList>
    </citation>
    <scope>NUCLEOTIDE SEQUENCE</scope>
    <source>
        <strain evidence="5">K5</strain>
    </source>
</reference>
<evidence type="ECO:0000256" key="1">
    <source>
        <dbReference type="ARBA" id="ARBA00003065"/>
    </source>
</evidence>
<dbReference type="KEGG" id="pcr:Pcryo_0369"/>
<evidence type="ECO:0000313" key="6">
    <source>
        <dbReference type="Proteomes" id="UP000002425"/>
    </source>
</evidence>
<dbReference type="InterPro" id="IPR003717">
    <property type="entry name" value="RecO"/>
</dbReference>
<accession>Q1QDV1</accession>
<evidence type="ECO:0000313" key="5">
    <source>
        <dbReference type="EMBL" id="ABE74152.1"/>
    </source>
</evidence>
<evidence type="ECO:0000256" key="4">
    <source>
        <dbReference type="ARBA" id="ARBA00033409"/>
    </source>
</evidence>
<dbReference type="PANTHER" id="PTHR33991:SF1">
    <property type="entry name" value="DNA REPAIR PROTEIN RECO"/>
    <property type="match status" value="1"/>
</dbReference>
<organism evidence="5 6">
    <name type="scientific">Psychrobacter cryohalolentis (strain ATCC BAA-1226 / DSM 17306 / VKM B-2378 / K5)</name>
    <dbReference type="NCBI Taxonomy" id="335284"/>
    <lineage>
        <taxon>Bacteria</taxon>
        <taxon>Pseudomonadati</taxon>
        <taxon>Pseudomonadota</taxon>
        <taxon>Gammaproteobacteria</taxon>
        <taxon>Moraxellales</taxon>
        <taxon>Moraxellaceae</taxon>
        <taxon>Psychrobacter</taxon>
    </lineage>
</organism>
<dbReference type="GO" id="GO:0006310">
    <property type="term" value="P:DNA recombination"/>
    <property type="evidence" value="ECO:0007669"/>
    <property type="project" value="InterPro"/>
</dbReference>
<dbReference type="GO" id="GO:0043590">
    <property type="term" value="C:bacterial nucleoid"/>
    <property type="evidence" value="ECO:0007669"/>
    <property type="project" value="TreeGrafter"/>
</dbReference>
<dbReference type="STRING" id="335284.Pcryo_0369"/>
<dbReference type="RefSeq" id="WP_011512738.1">
    <property type="nucleotide sequence ID" value="NC_007969.1"/>
</dbReference>
<dbReference type="Gene3D" id="2.40.50.140">
    <property type="entry name" value="Nucleic acid-binding proteins"/>
    <property type="match status" value="1"/>
</dbReference>